<keyword evidence="10 13" id="KW-0406">Ion transport</keyword>
<keyword evidence="11 13" id="KW-0472">Membrane</keyword>
<evidence type="ECO:0000313" key="15">
    <source>
        <dbReference type="Proteomes" id="UP000585721"/>
    </source>
</evidence>
<keyword evidence="6" id="KW-0997">Cell inner membrane</keyword>
<dbReference type="NCBIfam" id="TIGR00383">
    <property type="entry name" value="corA"/>
    <property type="match status" value="1"/>
</dbReference>
<comment type="subcellular location">
    <subcellularLocation>
        <location evidence="1">Cell inner membrane</location>
        <topology evidence="1">Multi-pass membrane protein</topology>
    </subcellularLocation>
    <subcellularLocation>
        <location evidence="13">Membrane</location>
        <topology evidence="13">Multi-pass membrane protein</topology>
    </subcellularLocation>
</comment>
<feature type="transmembrane region" description="Helical" evidence="13">
    <location>
        <begin position="254"/>
        <end position="277"/>
    </location>
</feature>
<evidence type="ECO:0000256" key="10">
    <source>
        <dbReference type="ARBA" id="ARBA00023065"/>
    </source>
</evidence>
<comment type="function">
    <text evidence="13">Mediates influx of magnesium ions.</text>
</comment>
<dbReference type="InterPro" id="IPR004488">
    <property type="entry name" value="Mg/Co-transport_prot_CorA"/>
</dbReference>
<dbReference type="InterPro" id="IPR045861">
    <property type="entry name" value="CorA_cytoplasmic_dom"/>
</dbReference>
<dbReference type="GO" id="GO:0015095">
    <property type="term" value="F:magnesium ion transmembrane transporter activity"/>
    <property type="evidence" value="ECO:0007669"/>
    <property type="project" value="UniProtKB-UniRule"/>
</dbReference>
<proteinExistence type="inferred from homology"/>
<name>A0A841GDX6_9GAMM</name>
<dbReference type="GO" id="GO:0015087">
    <property type="term" value="F:cobalt ion transmembrane transporter activity"/>
    <property type="evidence" value="ECO:0007669"/>
    <property type="project" value="UniProtKB-UniRule"/>
</dbReference>
<dbReference type="PANTHER" id="PTHR47685">
    <property type="entry name" value="MAGNESIUM TRANSPORT PROTEIN CORA"/>
    <property type="match status" value="1"/>
</dbReference>
<comment type="catalytic activity">
    <reaction evidence="12">
        <text>Mg(2+)(in) = Mg(2+)(out)</text>
        <dbReference type="Rhea" id="RHEA:29827"/>
        <dbReference type="ChEBI" id="CHEBI:18420"/>
    </reaction>
</comment>
<dbReference type="SUPFAM" id="SSF143865">
    <property type="entry name" value="CorA soluble domain-like"/>
    <property type="match status" value="1"/>
</dbReference>
<evidence type="ECO:0000256" key="5">
    <source>
        <dbReference type="ARBA" id="ARBA00022475"/>
    </source>
</evidence>
<feature type="transmembrane region" description="Helical" evidence="13">
    <location>
        <begin position="289"/>
        <end position="309"/>
    </location>
</feature>
<dbReference type="SUPFAM" id="SSF144083">
    <property type="entry name" value="Magnesium transport protein CorA, transmembrane region"/>
    <property type="match status" value="1"/>
</dbReference>
<evidence type="ECO:0000256" key="9">
    <source>
        <dbReference type="ARBA" id="ARBA00022989"/>
    </source>
</evidence>
<reference evidence="14 15" key="1">
    <citation type="submission" date="2020-08" db="EMBL/GenBank/DDBJ databases">
        <title>Genomic Encyclopedia of Type Strains, Phase IV (KMG-IV): sequencing the most valuable type-strain genomes for metagenomic binning, comparative biology and taxonomic classification.</title>
        <authorList>
            <person name="Goeker M."/>
        </authorList>
    </citation>
    <scope>NUCLEOTIDE SEQUENCE [LARGE SCALE GENOMIC DNA]</scope>
    <source>
        <strain evidence="14 15">DSM 22975</strain>
    </source>
</reference>
<sequence>MITAYMMRNKVLEVVQLTTQDVLPANTIWLDAYKPDDEEREWLSSLFLEEVPEEEELDEIEASARFYWDTDGLHILSLFPQRIGGETRGVNMSFTLRNNLLISFREEDIGIVRLLRHYMRHDRVEIEDAMDILLELMDLKVEYLSDLIEDGYTTLEETSEQVLSDEQIYEMLKELMAQEETNSQIRLALHDTRRALRFLRRTVRQQLLSEQKKTIDEVLHDIESLLPHTQFLFDKINFQLEAAMGFTNLQQNKVIKIFSVAAVVFLPPTLIASIYGMNFNIMPELTWQYGYLVSIGMMLASAFGTYFFFRKKGWL</sequence>
<dbReference type="CDD" id="cd12835">
    <property type="entry name" value="EcCorA-like_1"/>
    <property type="match status" value="1"/>
</dbReference>
<dbReference type="Gene3D" id="1.20.58.340">
    <property type="entry name" value="Magnesium transport protein CorA, transmembrane region"/>
    <property type="match status" value="1"/>
</dbReference>
<evidence type="ECO:0000256" key="2">
    <source>
        <dbReference type="ARBA" id="ARBA00009765"/>
    </source>
</evidence>
<keyword evidence="4 13" id="KW-0813">Transport</keyword>
<evidence type="ECO:0000256" key="7">
    <source>
        <dbReference type="ARBA" id="ARBA00022692"/>
    </source>
</evidence>
<evidence type="ECO:0000256" key="13">
    <source>
        <dbReference type="RuleBase" id="RU362010"/>
    </source>
</evidence>
<dbReference type="PANTHER" id="PTHR47685:SF1">
    <property type="entry name" value="MAGNESIUM TRANSPORT PROTEIN CORA"/>
    <property type="match status" value="1"/>
</dbReference>
<keyword evidence="8 13" id="KW-0460">Magnesium</keyword>
<dbReference type="GO" id="GO:0005886">
    <property type="term" value="C:plasma membrane"/>
    <property type="evidence" value="ECO:0007669"/>
    <property type="project" value="UniProtKB-SubCell"/>
</dbReference>
<evidence type="ECO:0000256" key="4">
    <source>
        <dbReference type="ARBA" id="ARBA00022448"/>
    </source>
</evidence>
<evidence type="ECO:0000256" key="1">
    <source>
        <dbReference type="ARBA" id="ARBA00004429"/>
    </source>
</evidence>
<evidence type="ECO:0000313" key="14">
    <source>
        <dbReference type="EMBL" id="MBB6054826.1"/>
    </source>
</evidence>
<organism evidence="14 15">
    <name type="scientific">Tolumonas osonensis</name>
    <dbReference type="NCBI Taxonomy" id="675874"/>
    <lineage>
        <taxon>Bacteria</taxon>
        <taxon>Pseudomonadati</taxon>
        <taxon>Pseudomonadota</taxon>
        <taxon>Gammaproteobacteria</taxon>
        <taxon>Aeromonadales</taxon>
        <taxon>Aeromonadaceae</taxon>
        <taxon>Tolumonas</taxon>
    </lineage>
</organism>
<dbReference type="EMBL" id="JACHGR010000002">
    <property type="protein sequence ID" value="MBB6054826.1"/>
    <property type="molecule type" value="Genomic_DNA"/>
</dbReference>
<accession>A0A841GDX6</accession>
<dbReference type="RefSeq" id="WP_188025629.1">
    <property type="nucleotide sequence ID" value="NZ_JACHGR010000002.1"/>
</dbReference>
<dbReference type="Pfam" id="PF01544">
    <property type="entry name" value="CorA"/>
    <property type="match status" value="1"/>
</dbReference>
<evidence type="ECO:0000256" key="8">
    <source>
        <dbReference type="ARBA" id="ARBA00022842"/>
    </source>
</evidence>
<keyword evidence="7 13" id="KW-0812">Transmembrane</keyword>
<dbReference type="InterPro" id="IPR002523">
    <property type="entry name" value="MgTranspt_CorA/ZnTranspt_ZntB"/>
</dbReference>
<dbReference type="Proteomes" id="UP000585721">
    <property type="component" value="Unassembled WGS sequence"/>
</dbReference>
<comment type="caution">
    <text evidence="14">The sequence shown here is derived from an EMBL/GenBank/DDBJ whole genome shotgun (WGS) entry which is preliminary data.</text>
</comment>
<evidence type="ECO:0000256" key="12">
    <source>
        <dbReference type="ARBA" id="ARBA00034269"/>
    </source>
</evidence>
<dbReference type="InterPro" id="IPR050829">
    <property type="entry name" value="CorA_MIT"/>
</dbReference>
<dbReference type="InterPro" id="IPR045863">
    <property type="entry name" value="CorA_TM1_TM2"/>
</dbReference>
<dbReference type="FunFam" id="1.20.58.340:FF:000001">
    <property type="entry name" value="Magnesium transport protein CorA"/>
    <property type="match status" value="1"/>
</dbReference>
<dbReference type="AlphaFoldDB" id="A0A841GDX6"/>
<evidence type="ECO:0000256" key="6">
    <source>
        <dbReference type="ARBA" id="ARBA00022519"/>
    </source>
</evidence>
<keyword evidence="9 13" id="KW-1133">Transmembrane helix</keyword>
<gene>
    <name evidence="13" type="primary">corA</name>
    <name evidence="14" type="ORF">HNR75_000698</name>
</gene>
<dbReference type="GO" id="GO:0015099">
    <property type="term" value="F:nickel cation transmembrane transporter activity"/>
    <property type="evidence" value="ECO:0007669"/>
    <property type="project" value="TreeGrafter"/>
</dbReference>
<comment type="similarity">
    <text evidence="2 13">Belongs to the CorA metal ion transporter (MIT) (TC 1.A.35) family.</text>
</comment>
<evidence type="ECO:0000256" key="11">
    <source>
        <dbReference type="ARBA" id="ARBA00023136"/>
    </source>
</evidence>
<keyword evidence="5 13" id="KW-1003">Cell membrane</keyword>
<keyword evidence="15" id="KW-1185">Reference proteome</keyword>
<evidence type="ECO:0000256" key="3">
    <source>
        <dbReference type="ARBA" id="ARBA00019439"/>
    </source>
</evidence>
<protein>
    <recommendedName>
        <fullName evidence="3 13">Magnesium transport protein CorA</fullName>
    </recommendedName>
</protein>